<gene>
    <name evidence="3" type="ORF">BON30_09500</name>
</gene>
<evidence type="ECO:0000256" key="1">
    <source>
        <dbReference type="SAM" id="Phobius"/>
    </source>
</evidence>
<keyword evidence="1" id="KW-1133">Transmembrane helix</keyword>
<reference evidence="4" key="1">
    <citation type="submission" date="2016-11" db="EMBL/GenBank/DDBJ databases">
        <authorList>
            <person name="Shukria A."/>
            <person name="Stevens D.C."/>
        </authorList>
    </citation>
    <scope>NUCLEOTIDE SEQUENCE [LARGE SCALE GENOMIC DNA]</scope>
    <source>
        <strain evidence="4">Cbfe23</strain>
    </source>
</reference>
<feature type="domain" description="TadE-like" evidence="2">
    <location>
        <begin position="14"/>
        <end position="56"/>
    </location>
</feature>
<dbReference type="InterPro" id="IPR012495">
    <property type="entry name" value="TadE-like_dom"/>
</dbReference>
<proteinExistence type="predicted"/>
<evidence type="ECO:0000313" key="4">
    <source>
        <dbReference type="Proteomes" id="UP000182229"/>
    </source>
</evidence>
<name>A0A1L9BFS7_9BACT</name>
<reference evidence="3 4" key="2">
    <citation type="submission" date="2016-12" db="EMBL/GenBank/DDBJ databases">
        <title>Draft Genome Sequence of Cystobacter ferrugineus Strain Cbfe23.</title>
        <authorList>
            <person name="Akbar S."/>
            <person name="Dowd S.E."/>
            <person name="Stevens D.C."/>
        </authorList>
    </citation>
    <scope>NUCLEOTIDE SEQUENCE [LARGE SCALE GENOMIC DNA]</scope>
    <source>
        <strain evidence="3 4">Cbfe23</strain>
    </source>
</reference>
<dbReference type="Pfam" id="PF07811">
    <property type="entry name" value="TadE"/>
    <property type="match status" value="1"/>
</dbReference>
<dbReference type="AlphaFoldDB" id="A0A1L9BFS7"/>
<keyword evidence="1" id="KW-0812">Transmembrane</keyword>
<organism evidence="3 4">
    <name type="scientific">Cystobacter ferrugineus</name>
    <dbReference type="NCBI Taxonomy" id="83449"/>
    <lineage>
        <taxon>Bacteria</taxon>
        <taxon>Pseudomonadati</taxon>
        <taxon>Myxococcota</taxon>
        <taxon>Myxococcia</taxon>
        <taxon>Myxococcales</taxon>
        <taxon>Cystobacterineae</taxon>
        <taxon>Archangiaceae</taxon>
        <taxon>Cystobacter</taxon>
    </lineage>
</organism>
<dbReference type="STRING" id="83449.BON30_09500"/>
<dbReference type="RefSeq" id="WP_071897553.1">
    <property type="nucleotide sequence ID" value="NZ_MPIN01000002.1"/>
</dbReference>
<dbReference type="Proteomes" id="UP000182229">
    <property type="component" value="Unassembled WGS sequence"/>
</dbReference>
<keyword evidence="4" id="KW-1185">Reference proteome</keyword>
<evidence type="ECO:0000259" key="2">
    <source>
        <dbReference type="Pfam" id="PF07811"/>
    </source>
</evidence>
<feature type="transmembrane region" description="Helical" evidence="1">
    <location>
        <begin position="20"/>
        <end position="41"/>
    </location>
</feature>
<accession>A0A1L9BFS7</accession>
<dbReference type="EMBL" id="MPIN01000002">
    <property type="protein sequence ID" value="OJH41119.1"/>
    <property type="molecule type" value="Genomic_DNA"/>
</dbReference>
<protein>
    <submittedName>
        <fullName evidence="3">Pilus assembly protein TadE</fullName>
    </submittedName>
</protein>
<sequence>MSRKNNRPVDTESGQAAVEAALTLPLSIFLILATIQFFLLLQARTMTEYAAFRAVRTGSVKHANCEAMTHAAIAALLPTFARTDSPAALGRAFENHRDNEYTAGRDSGHTGAIVWIVRERPVLGEIRANEEESFDDPARYASVADVTRLEARLIFWYPMRIPFANWVLGRMFLAHLGLRDYTAVNPLMSPRQAQWGSQTAFRLNGLIGQELLDRASRHQYVFPLQANYAMRMMTPPRRTNFARQNCNPAPEGL</sequence>
<evidence type="ECO:0000313" key="3">
    <source>
        <dbReference type="EMBL" id="OJH41119.1"/>
    </source>
</evidence>
<comment type="caution">
    <text evidence="3">The sequence shown here is derived from an EMBL/GenBank/DDBJ whole genome shotgun (WGS) entry which is preliminary data.</text>
</comment>
<keyword evidence="1" id="KW-0472">Membrane</keyword>